<organism evidence="1 2">
    <name type="scientific">Paraburkholderia bryophila</name>
    <dbReference type="NCBI Taxonomy" id="420952"/>
    <lineage>
        <taxon>Bacteria</taxon>
        <taxon>Pseudomonadati</taxon>
        <taxon>Pseudomonadota</taxon>
        <taxon>Betaproteobacteria</taxon>
        <taxon>Burkholderiales</taxon>
        <taxon>Burkholderiaceae</taxon>
        <taxon>Paraburkholderia</taxon>
    </lineage>
</organism>
<evidence type="ECO:0008006" key="3">
    <source>
        <dbReference type="Google" id="ProtNLM"/>
    </source>
</evidence>
<dbReference type="Proteomes" id="UP000248918">
    <property type="component" value="Unassembled WGS sequence"/>
</dbReference>
<dbReference type="EMBL" id="QLTK01000004">
    <property type="protein sequence ID" value="RAS35862.1"/>
    <property type="molecule type" value="Genomic_DNA"/>
</dbReference>
<dbReference type="RefSeq" id="WP_111930604.1">
    <property type="nucleotide sequence ID" value="NZ_CADFFP010000005.1"/>
</dbReference>
<sequence length="98" mass="11011">MKRDEKLMYQILDLLEELPYSTVLKSKVVDLLEETGLKIDAGVVEHHMRLLLDRGCVAEMTSATTGATDRWRITDNGHNLAAKNPERNVAGFASLEKQ</sequence>
<dbReference type="OrthoDB" id="8719779at2"/>
<accession>A0A329CPZ1</accession>
<evidence type="ECO:0000313" key="2">
    <source>
        <dbReference type="Proteomes" id="UP000248918"/>
    </source>
</evidence>
<evidence type="ECO:0000313" key="1">
    <source>
        <dbReference type="EMBL" id="RAS35862.1"/>
    </source>
</evidence>
<comment type="caution">
    <text evidence="1">The sequence shown here is derived from an EMBL/GenBank/DDBJ whole genome shotgun (WGS) entry which is preliminary data.</text>
</comment>
<dbReference type="AlphaFoldDB" id="A0A329CPZ1"/>
<reference evidence="1 2" key="1">
    <citation type="submission" date="2018-06" db="EMBL/GenBank/DDBJ databases">
        <title>Genomic Encyclopedia of Type Strains, Phase III (KMG-III): the genomes of soil and plant-associated and newly described type strains.</title>
        <authorList>
            <person name="Whitman W."/>
        </authorList>
    </citation>
    <scope>NUCLEOTIDE SEQUENCE [LARGE SCALE GENOMIC DNA]</scope>
    <source>
        <strain evidence="1 2">LMG 23644</strain>
    </source>
</reference>
<name>A0A329CPZ1_9BURK</name>
<gene>
    <name evidence="1" type="ORF">BX591_104192</name>
</gene>
<protein>
    <recommendedName>
        <fullName evidence="3">ArsR family transcriptional regulator</fullName>
    </recommendedName>
</protein>
<proteinExistence type="predicted"/>